<reference evidence="1" key="1">
    <citation type="submission" date="2018-05" db="EMBL/GenBank/DDBJ databases">
        <authorList>
            <person name="Lanie J.A."/>
            <person name="Ng W.-L."/>
            <person name="Kazmierczak K.M."/>
            <person name="Andrzejewski T.M."/>
            <person name="Davidsen T.M."/>
            <person name="Wayne K.J."/>
            <person name="Tettelin H."/>
            <person name="Glass J.I."/>
            <person name="Rusch D."/>
            <person name="Podicherti R."/>
            <person name="Tsui H.-C.T."/>
            <person name="Winkler M.E."/>
        </authorList>
    </citation>
    <scope>NUCLEOTIDE SEQUENCE</scope>
</reference>
<name>A0A382R3H8_9ZZZZ</name>
<accession>A0A382R3H8</accession>
<organism evidence="1">
    <name type="scientific">marine metagenome</name>
    <dbReference type="NCBI Taxonomy" id="408172"/>
    <lineage>
        <taxon>unclassified sequences</taxon>
        <taxon>metagenomes</taxon>
        <taxon>ecological metagenomes</taxon>
    </lineage>
</organism>
<dbReference type="EMBL" id="UINC01118514">
    <property type="protein sequence ID" value="SVC91695.1"/>
    <property type="molecule type" value="Genomic_DNA"/>
</dbReference>
<sequence>MQSALEAQQVLRWLMIVRWIAL</sequence>
<evidence type="ECO:0000313" key="1">
    <source>
        <dbReference type="EMBL" id="SVC91695.1"/>
    </source>
</evidence>
<dbReference type="AlphaFoldDB" id="A0A382R3H8"/>
<proteinExistence type="predicted"/>
<feature type="non-terminal residue" evidence="1">
    <location>
        <position position="22"/>
    </location>
</feature>
<gene>
    <name evidence="1" type="ORF">METZ01_LOCUS344549</name>
</gene>
<protein>
    <submittedName>
        <fullName evidence="1">Uncharacterized protein</fullName>
    </submittedName>
</protein>